<comment type="caution">
    <text evidence="2">The sequence shown here is derived from an EMBL/GenBank/DDBJ whole genome shotgun (WGS) entry which is preliminary data.</text>
</comment>
<evidence type="ECO:0000313" key="3">
    <source>
        <dbReference type="Proteomes" id="UP000094526"/>
    </source>
</evidence>
<sequence>MVQTRNGYCGKRVGSPRKLRSGYVGVRKSGNAPKTHRVHKTRRLPPAVLQTTVTAADPGVVEVLSRVPNDDLLATASSAACEQECTGQAASESGEQKQRDSDLHEHELSTTITTLHDPSTDAEVDGALREDQEQQNPDDATDVGEPSLTDENVGIPRDGLWEHHEAYDRRFCYDHEQTEYLLGTANRWMSADEVDDDKGVLETMLLKPGDESPTFNPHSRKCQADCRGSLLSQVHAVLNKRKRGDGVEYLVVWKACWTPEDHVDDPSWIPASLEANRDLRRHRWSTRNASSFEQRREKSEKMMWYKDVDFD</sequence>
<evidence type="ECO:0000256" key="1">
    <source>
        <dbReference type="SAM" id="MobiDB-lite"/>
    </source>
</evidence>
<proteinExistence type="predicted"/>
<feature type="compositionally biased region" description="Basic and acidic residues" evidence="1">
    <location>
        <begin position="94"/>
        <end position="108"/>
    </location>
</feature>
<name>A0A1C1CWB9_9EURO</name>
<feature type="region of interest" description="Disordered" evidence="1">
    <location>
        <begin position="85"/>
        <end position="156"/>
    </location>
</feature>
<dbReference type="OrthoDB" id="4159618at2759"/>
<gene>
    <name evidence="2" type="ORF">CLCR_10519</name>
</gene>
<protein>
    <recommendedName>
        <fullName evidence="4">Chromo domain-containing protein</fullName>
    </recommendedName>
</protein>
<evidence type="ECO:0008006" key="4">
    <source>
        <dbReference type="Google" id="ProtNLM"/>
    </source>
</evidence>
<dbReference type="AlphaFoldDB" id="A0A1C1CWB9"/>
<dbReference type="Proteomes" id="UP000094526">
    <property type="component" value="Unassembled WGS sequence"/>
</dbReference>
<dbReference type="VEuPathDB" id="FungiDB:CLCR_10519"/>
<reference evidence="3" key="1">
    <citation type="submission" date="2015-07" db="EMBL/GenBank/DDBJ databases">
        <authorList>
            <person name="Teixeira M.M."/>
            <person name="Souza R.C."/>
            <person name="Almeida L.G."/>
            <person name="Vicente V.A."/>
            <person name="de Hoog S."/>
            <person name="Bocca A.L."/>
            <person name="de Almeida S.R."/>
            <person name="Vasconcelos A.T."/>
            <person name="Felipe M.S."/>
        </authorList>
    </citation>
    <scope>NUCLEOTIDE SEQUENCE [LARGE SCALE GENOMIC DNA]</scope>
    <source>
        <strain evidence="3">KSF</strain>
    </source>
</reference>
<evidence type="ECO:0000313" key="2">
    <source>
        <dbReference type="EMBL" id="OCT52736.1"/>
    </source>
</evidence>
<accession>A0A1C1CWB9</accession>
<keyword evidence="3" id="KW-1185">Reference proteome</keyword>
<dbReference type="Gene3D" id="2.40.50.40">
    <property type="match status" value="1"/>
</dbReference>
<dbReference type="EMBL" id="LGRB01000008">
    <property type="protein sequence ID" value="OCT52736.1"/>
    <property type="molecule type" value="Genomic_DNA"/>
</dbReference>
<organism evidence="2 3">
    <name type="scientific">Cladophialophora carrionii</name>
    <dbReference type="NCBI Taxonomy" id="86049"/>
    <lineage>
        <taxon>Eukaryota</taxon>
        <taxon>Fungi</taxon>
        <taxon>Dikarya</taxon>
        <taxon>Ascomycota</taxon>
        <taxon>Pezizomycotina</taxon>
        <taxon>Eurotiomycetes</taxon>
        <taxon>Chaetothyriomycetidae</taxon>
        <taxon>Chaetothyriales</taxon>
        <taxon>Herpotrichiellaceae</taxon>
        <taxon>Cladophialophora</taxon>
    </lineage>
</organism>